<accession>S0KL15</accession>
<dbReference type="AlphaFoldDB" id="S0KL15"/>
<keyword evidence="1" id="KW-0812">Transmembrane</keyword>
<gene>
    <name evidence="2" type="ORF">I573_01960</name>
</gene>
<dbReference type="PATRIC" id="fig|1140003.3.peg.2023"/>
<feature type="transmembrane region" description="Helical" evidence="1">
    <location>
        <begin position="167"/>
        <end position="196"/>
    </location>
</feature>
<organism evidence="2 3">
    <name type="scientific">Enterococcus sulfureus ATCC 49903</name>
    <dbReference type="NCBI Taxonomy" id="1140003"/>
    <lineage>
        <taxon>Bacteria</taxon>
        <taxon>Bacillati</taxon>
        <taxon>Bacillota</taxon>
        <taxon>Bacilli</taxon>
        <taxon>Lactobacillales</taxon>
        <taxon>Enterococcaceae</taxon>
        <taxon>Enterococcus</taxon>
    </lineage>
</organism>
<evidence type="ECO:0008006" key="4">
    <source>
        <dbReference type="Google" id="ProtNLM"/>
    </source>
</evidence>
<proteinExistence type="predicted"/>
<keyword evidence="3" id="KW-1185">Reference proteome</keyword>
<feature type="transmembrane region" description="Helical" evidence="1">
    <location>
        <begin position="289"/>
        <end position="308"/>
    </location>
</feature>
<name>S0KL15_9ENTE</name>
<evidence type="ECO:0000313" key="3">
    <source>
        <dbReference type="Proteomes" id="UP000015961"/>
    </source>
</evidence>
<comment type="caution">
    <text evidence="2">The sequence shown here is derived from an EMBL/GenBank/DDBJ whole genome shotgun (WGS) entry which is preliminary data.</text>
</comment>
<dbReference type="RefSeq" id="WP_016186528.1">
    <property type="nucleotide sequence ID" value="NZ_ASWO01000006.1"/>
</dbReference>
<feature type="transmembrane region" description="Helical" evidence="1">
    <location>
        <begin position="202"/>
        <end position="235"/>
    </location>
</feature>
<feature type="transmembrane region" description="Helical" evidence="1">
    <location>
        <begin position="127"/>
        <end position="146"/>
    </location>
</feature>
<dbReference type="EMBL" id="ASWO01000006">
    <property type="protein sequence ID" value="EOT83410.1"/>
    <property type="molecule type" value="Genomic_DNA"/>
</dbReference>
<reference evidence="2 3" key="1">
    <citation type="submission" date="2013-03" db="EMBL/GenBank/DDBJ databases">
        <title>The Genome Sequence of Enterococcus sulfureus ATCC_49903 (PacBio/Illumina hybrid assembly).</title>
        <authorList>
            <consortium name="The Broad Institute Genomics Platform"/>
            <consortium name="The Broad Institute Genome Sequencing Center for Infectious Disease"/>
            <person name="Earl A."/>
            <person name="Russ C."/>
            <person name="Gilmore M."/>
            <person name="Surin D."/>
            <person name="Walker B."/>
            <person name="Young S."/>
            <person name="Zeng Q."/>
            <person name="Gargeya S."/>
            <person name="Fitzgerald M."/>
            <person name="Haas B."/>
            <person name="Abouelleil A."/>
            <person name="Allen A.W."/>
            <person name="Alvarado L."/>
            <person name="Arachchi H.M."/>
            <person name="Berlin A.M."/>
            <person name="Chapman S.B."/>
            <person name="Gainer-Dewar J."/>
            <person name="Goldberg J."/>
            <person name="Griggs A."/>
            <person name="Gujja S."/>
            <person name="Hansen M."/>
            <person name="Howarth C."/>
            <person name="Imamovic A."/>
            <person name="Ireland A."/>
            <person name="Larimer J."/>
            <person name="McCowan C."/>
            <person name="Murphy C."/>
            <person name="Pearson M."/>
            <person name="Poon T.W."/>
            <person name="Priest M."/>
            <person name="Roberts A."/>
            <person name="Saif S."/>
            <person name="Shea T."/>
            <person name="Sisk P."/>
            <person name="Sykes S."/>
            <person name="Wortman J."/>
            <person name="Nusbaum C."/>
            <person name="Birren B."/>
        </authorList>
    </citation>
    <scope>NUCLEOTIDE SEQUENCE [LARGE SCALE GENOMIC DNA]</scope>
    <source>
        <strain evidence="2 3">ATCC 49903</strain>
    </source>
</reference>
<dbReference type="STRING" id="1140003.OMY_02098"/>
<sequence>METVTFWDQLLEWFYILIGLQLMYTGVKVFQQKENAKRVGSALFWFDLGILFTFGKVIPPVAAGVLVVLLGVITIFKQFSITKFPDFSVATLEKSAKKYGNRLFIPVLCLAVISMVLAKFIPQSGKVAIGVAAVIGTLFAWIIFKGSAKQTMRESDRMIQAMGTSGILPQLLAALGVIFTVSGVGTVISTLISGVVPEGSKFFGVLAYVLGMVFFTMIMGNAFAAFTVITAGIGIPFVISQGADPAIAGALAMTAGYCGTLLTPMAANFNALPASLMDMKSPYGVIKEQAVIAFLMIVVHIVLMYFWAF</sequence>
<dbReference type="InterPro" id="IPR009323">
    <property type="entry name" value="DUF979"/>
</dbReference>
<evidence type="ECO:0000313" key="2">
    <source>
        <dbReference type="EMBL" id="EOT83410.1"/>
    </source>
</evidence>
<dbReference type="eggNOG" id="COG3817">
    <property type="taxonomic scope" value="Bacteria"/>
</dbReference>
<evidence type="ECO:0000256" key="1">
    <source>
        <dbReference type="SAM" id="Phobius"/>
    </source>
</evidence>
<protein>
    <recommendedName>
        <fullName evidence="4">Permease</fullName>
    </recommendedName>
</protein>
<keyword evidence="1" id="KW-1133">Transmembrane helix</keyword>
<dbReference type="OrthoDB" id="1689651at2"/>
<feature type="transmembrane region" description="Helical" evidence="1">
    <location>
        <begin position="247"/>
        <end position="269"/>
    </location>
</feature>
<feature type="transmembrane region" description="Helical" evidence="1">
    <location>
        <begin position="103"/>
        <end position="121"/>
    </location>
</feature>
<dbReference type="Pfam" id="PF06166">
    <property type="entry name" value="DUF979"/>
    <property type="match status" value="1"/>
</dbReference>
<feature type="transmembrane region" description="Helical" evidence="1">
    <location>
        <begin position="13"/>
        <end position="30"/>
    </location>
</feature>
<dbReference type="Proteomes" id="UP000015961">
    <property type="component" value="Unassembled WGS sequence"/>
</dbReference>
<keyword evidence="1" id="KW-0472">Membrane</keyword>